<name>C8X5W8_DESRD</name>
<dbReference type="RefSeq" id="WP_012813906.1">
    <property type="nucleotide sequence ID" value="NC_013224.1"/>
</dbReference>
<dbReference type="OrthoDB" id="9787127at2"/>
<dbReference type="HOGENOM" id="CLU_646920_0_0_7"/>
<keyword evidence="2" id="KW-0614">Plasmid</keyword>
<accession>C8X5W8</accession>
<dbReference type="eggNOG" id="COG1479">
    <property type="taxonomic scope" value="Bacteria"/>
</dbReference>
<evidence type="ECO:0000259" key="1">
    <source>
        <dbReference type="Pfam" id="PF03235"/>
    </source>
</evidence>
<proteinExistence type="predicted"/>
<dbReference type="EMBL" id="CP001735">
    <property type="protein sequence ID" value="ACV69815.1"/>
    <property type="molecule type" value="Genomic_DNA"/>
</dbReference>
<dbReference type="KEGG" id="drt:Dret_2539"/>
<protein>
    <recommendedName>
        <fullName evidence="1">GmrSD restriction endonucleases N-terminal domain-containing protein</fullName>
    </recommendedName>
</protein>
<dbReference type="InterPro" id="IPR004919">
    <property type="entry name" value="GmrSD_N"/>
</dbReference>
<keyword evidence="3" id="KW-1185">Reference proteome</keyword>
<geneLocation type="plasmid" evidence="2 3">
    <name>pDRET01</name>
</geneLocation>
<evidence type="ECO:0000313" key="3">
    <source>
        <dbReference type="Proteomes" id="UP000001052"/>
    </source>
</evidence>
<reference evidence="2 3" key="1">
    <citation type="journal article" date="2010" name="Stand. Genomic Sci.">
        <title>Complete genome sequence of Desulfohalobium retbaense type strain (HR(100)).</title>
        <authorList>
            <person name="Spring S."/>
            <person name="Nolan M."/>
            <person name="Lapidus A."/>
            <person name="Glavina Del Rio T."/>
            <person name="Copeland A."/>
            <person name="Tice H."/>
            <person name="Cheng J.F."/>
            <person name="Lucas S."/>
            <person name="Land M."/>
            <person name="Chen F."/>
            <person name="Bruce D."/>
            <person name="Goodwin L."/>
            <person name="Pitluck S."/>
            <person name="Ivanova N."/>
            <person name="Mavromatis K."/>
            <person name="Mikhailova N."/>
            <person name="Pati A."/>
            <person name="Chen A."/>
            <person name="Palaniappan K."/>
            <person name="Hauser L."/>
            <person name="Chang Y.J."/>
            <person name="Jeffries C.D."/>
            <person name="Munk C."/>
            <person name="Kiss H."/>
            <person name="Chain P."/>
            <person name="Han C."/>
            <person name="Brettin T."/>
            <person name="Detter J.C."/>
            <person name="Schuler E."/>
            <person name="Goker M."/>
            <person name="Rohde M."/>
            <person name="Bristow J."/>
            <person name="Eisen J.A."/>
            <person name="Markowitz V."/>
            <person name="Hugenholtz P."/>
            <person name="Kyrpides N.C."/>
            <person name="Klenk H.P."/>
        </authorList>
    </citation>
    <scope>NUCLEOTIDE SEQUENCE [LARGE SCALE GENOMIC DNA]</scope>
    <source>
        <strain evidence="2 3">DSM 5692</strain>
        <plasmid evidence="3">Plasmid pDRET01</plasmid>
    </source>
</reference>
<dbReference type="AlphaFoldDB" id="C8X5W8"/>
<gene>
    <name evidence="2" type="ORF">Dret_2539</name>
</gene>
<dbReference type="PANTHER" id="PTHR39639:SF1">
    <property type="entry name" value="DUF262 DOMAIN-CONTAINING PROTEIN"/>
    <property type="match status" value="1"/>
</dbReference>
<dbReference type="Pfam" id="PF03235">
    <property type="entry name" value="GmrSD_N"/>
    <property type="match status" value="1"/>
</dbReference>
<evidence type="ECO:0000313" key="2">
    <source>
        <dbReference type="EMBL" id="ACV69815.1"/>
    </source>
</evidence>
<organism evidence="2 3">
    <name type="scientific">Desulfohalobium retbaense (strain ATCC 49708 / DSM 5692 / JCM 16813 / HR100)</name>
    <dbReference type="NCBI Taxonomy" id="485915"/>
    <lineage>
        <taxon>Bacteria</taxon>
        <taxon>Pseudomonadati</taxon>
        <taxon>Thermodesulfobacteriota</taxon>
        <taxon>Desulfovibrionia</taxon>
        <taxon>Desulfovibrionales</taxon>
        <taxon>Desulfohalobiaceae</taxon>
        <taxon>Desulfohalobium</taxon>
    </lineage>
</organism>
<dbReference type="Proteomes" id="UP000001052">
    <property type="component" value="Plasmid pDRET01"/>
</dbReference>
<feature type="domain" description="GmrSD restriction endonucleases N-terminal" evidence="1">
    <location>
        <begin position="27"/>
        <end position="173"/>
    </location>
</feature>
<sequence length="405" mass="47392">MSETNVPIISNQTTAQNEAVETILRRFEEEELFVPRYQRDSDEWDESRKSLFIESVLNRLTVPAFYLAPSEDDPERLEIVDGQQRIMALYNFFKHAFELCNDDLCPYFGPSVEYAGRKYENMDDAWKRVFRRYNLTVVTLPQGMPLELRLEIFRRINEGGTPLSPQDIRLGYYSDSEEVNFCQLAGIFDIEKNGSQRKLNSCEKLSWPWADYDKEAEEWKKWWENTKTSTGQTASEMFLWFIVSSCKNSIKSIINNKNHLTKSLNLNFRNSTAEVLDIICAQWRFQSKNKNVTNILPKSDTLKESYFPVFVKWWYRFRCMCPGQANINRYRTIAMFIPALENAFGESEITEVQWSWICNFIGSSRSTAKNLGVDFPESKGRWLGNRGQEVQLDSYYKIAKAIKAK</sequence>
<dbReference type="PANTHER" id="PTHR39639">
    <property type="entry name" value="CHROMOSOME 16, WHOLE GENOME SHOTGUN SEQUENCE"/>
    <property type="match status" value="1"/>
</dbReference>